<keyword evidence="4 6" id="KW-0520">NAD</keyword>
<dbReference type="RefSeq" id="WP_147145351.1">
    <property type="nucleotide sequence ID" value="NZ_BKAJ01000004.1"/>
</dbReference>
<evidence type="ECO:0000313" key="8">
    <source>
        <dbReference type="Proteomes" id="UP000321058"/>
    </source>
</evidence>
<dbReference type="GO" id="GO:0006741">
    <property type="term" value="P:NADP+ biosynthetic process"/>
    <property type="evidence" value="ECO:0007669"/>
    <property type="project" value="UniProtKB-UniRule"/>
</dbReference>
<dbReference type="Gene3D" id="2.60.200.30">
    <property type="entry name" value="Probable inorganic polyphosphate/atp-NAD kinase, domain 2"/>
    <property type="match status" value="1"/>
</dbReference>
<dbReference type="Pfam" id="PF20143">
    <property type="entry name" value="NAD_kinase_C"/>
    <property type="match status" value="1"/>
</dbReference>
<comment type="catalytic activity">
    <reaction evidence="5 6">
        <text>NAD(+) + ATP = ADP + NADP(+) + H(+)</text>
        <dbReference type="Rhea" id="RHEA:18629"/>
        <dbReference type="ChEBI" id="CHEBI:15378"/>
        <dbReference type="ChEBI" id="CHEBI:30616"/>
        <dbReference type="ChEBI" id="CHEBI:57540"/>
        <dbReference type="ChEBI" id="CHEBI:58349"/>
        <dbReference type="ChEBI" id="CHEBI:456216"/>
        <dbReference type="EC" id="2.7.1.23"/>
    </reaction>
</comment>
<sequence>MASPSNSAPRLAFVAAATPLARDARAKLEKRYGAVPPAQADIVVALGGDGLMLQTLHRHIHRGTPIYGMNLGTIGFLMNTFKETGLLQRLREARQVSLAPLRMLAINTRGHAHEVIAINEVSLLRSSRQTARIAISVDGRKRLPDLYCDGVLVATPAGSTAYNLSAHGPILPLGAGLLALTPINAFRPRRWRGALLPRHSKVELTVLDPRKRPVAAAADSVEIANVARVTVTEATDIDLTLLFDPEHDLEERILKEQFDH</sequence>
<proteinExistence type="inferred from homology"/>
<evidence type="ECO:0000256" key="5">
    <source>
        <dbReference type="ARBA" id="ARBA00047925"/>
    </source>
</evidence>
<dbReference type="EC" id="2.7.1.23" evidence="6"/>
<dbReference type="GO" id="GO:0046872">
    <property type="term" value="F:metal ion binding"/>
    <property type="evidence" value="ECO:0007669"/>
    <property type="project" value="UniProtKB-UniRule"/>
</dbReference>
<evidence type="ECO:0000313" key="7">
    <source>
        <dbReference type="EMBL" id="GEP53086.1"/>
    </source>
</evidence>
<dbReference type="GO" id="GO:0005737">
    <property type="term" value="C:cytoplasm"/>
    <property type="evidence" value="ECO:0007669"/>
    <property type="project" value="UniProtKB-SubCell"/>
</dbReference>
<protein>
    <recommendedName>
        <fullName evidence="6">NAD kinase</fullName>
        <ecNumber evidence="6">2.7.1.23</ecNumber>
    </recommendedName>
    <alternativeName>
        <fullName evidence="6">ATP-dependent NAD kinase</fullName>
    </alternativeName>
</protein>
<dbReference type="SUPFAM" id="SSF111331">
    <property type="entry name" value="NAD kinase/diacylglycerol kinase-like"/>
    <property type="match status" value="1"/>
</dbReference>
<keyword evidence="2 6" id="KW-0418">Kinase</keyword>
<dbReference type="OrthoDB" id="9774737at2"/>
<evidence type="ECO:0000256" key="4">
    <source>
        <dbReference type="ARBA" id="ARBA00023027"/>
    </source>
</evidence>
<dbReference type="InterPro" id="IPR017437">
    <property type="entry name" value="ATP-NAD_kinase_PpnK-typ_C"/>
</dbReference>
<comment type="caution">
    <text evidence="7">The sequence shown here is derived from an EMBL/GenBank/DDBJ whole genome shotgun (WGS) entry which is preliminary data.</text>
</comment>
<dbReference type="NCBIfam" id="NF003406">
    <property type="entry name" value="PRK04761.1"/>
    <property type="match status" value="1"/>
</dbReference>
<keyword evidence="3 6" id="KW-0521">NADP</keyword>
<evidence type="ECO:0000256" key="1">
    <source>
        <dbReference type="ARBA" id="ARBA00022679"/>
    </source>
</evidence>
<dbReference type="GO" id="GO:0003951">
    <property type="term" value="F:NAD+ kinase activity"/>
    <property type="evidence" value="ECO:0007669"/>
    <property type="project" value="UniProtKB-UniRule"/>
</dbReference>
<feature type="binding site" evidence="6">
    <location>
        <position position="149"/>
    </location>
    <ligand>
        <name>NAD(+)</name>
        <dbReference type="ChEBI" id="CHEBI:57540"/>
    </ligand>
</feature>
<dbReference type="GO" id="GO:0051287">
    <property type="term" value="F:NAD binding"/>
    <property type="evidence" value="ECO:0007669"/>
    <property type="project" value="UniProtKB-ARBA"/>
</dbReference>
<feature type="active site" description="Proton acceptor" evidence="6">
    <location>
        <position position="49"/>
    </location>
</feature>
<comment type="similarity">
    <text evidence="6">Belongs to the NAD kinase family.</text>
</comment>
<dbReference type="InterPro" id="IPR017438">
    <property type="entry name" value="ATP-NAD_kinase_N"/>
</dbReference>
<feature type="binding site" evidence="6">
    <location>
        <begin position="49"/>
        <end position="50"/>
    </location>
    <ligand>
        <name>NAD(+)</name>
        <dbReference type="ChEBI" id="CHEBI:57540"/>
    </ligand>
</feature>
<comment type="function">
    <text evidence="6">Involved in the regulation of the intracellular balance of NAD and NADP, and is a key enzyme in the biosynthesis of NADP. Catalyzes specifically the phosphorylation on 2'-hydroxyl of the adenosine moiety of NAD to yield NADP.</text>
</comment>
<gene>
    <name evidence="6 7" type="primary">nadK</name>
    <name evidence="7" type="ORF">RSO01_02520</name>
</gene>
<keyword evidence="6" id="KW-0067">ATP-binding</keyword>
<keyword evidence="6" id="KW-0963">Cytoplasm</keyword>
<feature type="binding site" evidence="6">
    <location>
        <begin position="160"/>
        <end position="165"/>
    </location>
    <ligand>
        <name>NAD(+)</name>
        <dbReference type="ChEBI" id="CHEBI:57540"/>
    </ligand>
</feature>
<dbReference type="InterPro" id="IPR016064">
    <property type="entry name" value="NAD/diacylglycerol_kinase_sf"/>
</dbReference>
<dbReference type="HAMAP" id="MF_00361">
    <property type="entry name" value="NAD_kinase"/>
    <property type="match status" value="1"/>
</dbReference>
<dbReference type="GO" id="GO:0019674">
    <property type="term" value="P:NAD+ metabolic process"/>
    <property type="evidence" value="ECO:0007669"/>
    <property type="project" value="InterPro"/>
</dbReference>
<dbReference type="EMBL" id="BKAJ01000004">
    <property type="protein sequence ID" value="GEP53086.1"/>
    <property type="molecule type" value="Genomic_DNA"/>
</dbReference>
<accession>A0A512N271</accession>
<dbReference type="Gene3D" id="3.40.50.10330">
    <property type="entry name" value="Probable inorganic polyphosphate/atp-NAD kinase, domain 1"/>
    <property type="match status" value="1"/>
</dbReference>
<dbReference type="Pfam" id="PF01513">
    <property type="entry name" value="NAD_kinase"/>
    <property type="match status" value="1"/>
</dbReference>
<comment type="subcellular location">
    <subcellularLocation>
        <location evidence="6">Cytoplasm</location>
    </subcellularLocation>
</comment>
<dbReference type="Proteomes" id="UP000321058">
    <property type="component" value="Unassembled WGS sequence"/>
</dbReference>
<comment type="caution">
    <text evidence="6">Lacks conserved residue(s) required for the propagation of feature annotation.</text>
</comment>
<dbReference type="GO" id="GO:0005524">
    <property type="term" value="F:ATP binding"/>
    <property type="evidence" value="ECO:0007669"/>
    <property type="project" value="UniProtKB-KW"/>
</dbReference>
<reference evidence="7 8" key="1">
    <citation type="submission" date="2019-07" db="EMBL/GenBank/DDBJ databases">
        <title>Whole genome shotgun sequence of Reyranella soli NBRC 108950.</title>
        <authorList>
            <person name="Hosoyama A."/>
            <person name="Uohara A."/>
            <person name="Ohji S."/>
            <person name="Ichikawa N."/>
        </authorList>
    </citation>
    <scope>NUCLEOTIDE SEQUENCE [LARGE SCALE GENOMIC DNA]</scope>
    <source>
        <strain evidence="7 8">NBRC 108950</strain>
    </source>
</reference>
<dbReference type="PANTHER" id="PTHR20275:SF0">
    <property type="entry name" value="NAD KINASE"/>
    <property type="match status" value="1"/>
</dbReference>
<evidence type="ECO:0000256" key="2">
    <source>
        <dbReference type="ARBA" id="ARBA00022777"/>
    </source>
</evidence>
<dbReference type="PANTHER" id="PTHR20275">
    <property type="entry name" value="NAD KINASE"/>
    <property type="match status" value="1"/>
</dbReference>
<dbReference type="InterPro" id="IPR002504">
    <property type="entry name" value="NADK"/>
</dbReference>
<feature type="binding site" evidence="6">
    <location>
        <position position="157"/>
    </location>
    <ligand>
        <name>NAD(+)</name>
        <dbReference type="ChEBI" id="CHEBI:57540"/>
    </ligand>
</feature>
<name>A0A512N271_9HYPH</name>
<keyword evidence="6" id="KW-0547">Nucleotide-binding</keyword>
<dbReference type="AlphaFoldDB" id="A0A512N271"/>
<evidence type="ECO:0000256" key="3">
    <source>
        <dbReference type="ARBA" id="ARBA00022857"/>
    </source>
</evidence>
<keyword evidence="1 6" id="KW-0808">Transferase</keyword>
<feature type="binding site" evidence="6">
    <location>
        <begin position="119"/>
        <end position="120"/>
    </location>
    <ligand>
        <name>NAD(+)</name>
        <dbReference type="ChEBI" id="CHEBI:57540"/>
    </ligand>
</feature>
<keyword evidence="8" id="KW-1185">Reference proteome</keyword>
<organism evidence="7 8">
    <name type="scientific">Reyranella soli</name>
    <dbReference type="NCBI Taxonomy" id="1230389"/>
    <lineage>
        <taxon>Bacteria</taxon>
        <taxon>Pseudomonadati</taxon>
        <taxon>Pseudomonadota</taxon>
        <taxon>Alphaproteobacteria</taxon>
        <taxon>Hyphomicrobiales</taxon>
        <taxon>Reyranellaceae</taxon>
        <taxon>Reyranella</taxon>
    </lineage>
</organism>
<evidence type="ECO:0000256" key="6">
    <source>
        <dbReference type="HAMAP-Rule" id="MF_00361"/>
    </source>
</evidence>
<comment type="cofactor">
    <cofactor evidence="6">
        <name>a divalent metal cation</name>
        <dbReference type="ChEBI" id="CHEBI:60240"/>
    </cofactor>
</comment>